<feature type="region of interest" description="Disordered" evidence="8">
    <location>
        <begin position="1"/>
        <end position="27"/>
    </location>
</feature>
<comment type="catalytic activity">
    <reaction evidence="1 7">
        <text>Cleavage of hydrophobic, N-terminal signal or leader sequences from secreted and periplasmic proteins.</text>
        <dbReference type="EC" id="3.4.21.89"/>
    </reaction>
</comment>
<dbReference type="HOGENOM" id="CLU_854879_0_0_0"/>
<feature type="active site" evidence="6">
    <location>
        <position position="162"/>
    </location>
</feature>
<dbReference type="SUPFAM" id="SSF51306">
    <property type="entry name" value="LexA/Signal peptidase"/>
    <property type="match status" value="1"/>
</dbReference>
<dbReference type="EC" id="3.4.21.89" evidence="3 7"/>
<organism evidence="10 11">
    <name type="scientific">Phycisphaera mikurensis (strain NBRC 102666 / KCTC 22515 / FYK2301M01)</name>
    <dbReference type="NCBI Taxonomy" id="1142394"/>
    <lineage>
        <taxon>Bacteria</taxon>
        <taxon>Pseudomonadati</taxon>
        <taxon>Planctomycetota</taxon>
        <taxon>Phycisphaerae</taxon>
        <taxon>Phycisphaerales</taxon>
        <taxon>Phycisphaeraceae</taxon>
        <taxon>Phycisphaera</taxon>
    </lineage>
</organism>
<proteinExistence type="inferred from homology"/>
<feature type="compositionally biased region" description="Pro residues" evidence="8">
    <location>
        <begin position="7"/>
        <end position="21"/>
    </location>
</feature>
<dbReference type="PANTHER" id="PTHR43390:SF1">
    <property type="entry name" value="CHLOROPLAST PROCESSING PEPTIDASE"/>
    <property type="match status" value="1"/>
</dbReference>
<evidence type="ECO:0000256" key="1">
    <source>
        <dbReference type="ARBA" id="ARBA00000677"/>
    </source>
</evidence>
<dbReference type="OrthoDB" id="9802919at2"/>
<dbReference type="PROSITE" id="PS00761">
    <property type="entry name" value="SPASE_I_3"/>
    <property type="match status" value="1"/>
</dbReference>
<evidence type="ECO:0000313" key="11">
    <source>
        <dbReference type="Proteomes" id="UP000007881"/>
    </source>
</evidence>
<feature type="region of interest" description="Disordered" evidence="8">
    <location>
        <begin position="129"/>
        <end position="155"/>
    </location>
</feature>
<keyword evidence="11" id="KW-1185">Reference proteome</keyword>
<evidence type="ECO:0000256" key="3">
    <source>
        <dbReference type="ARBA" id="ARBA00013208"/>
    </source>
</evidence>
<comment type="subcellular location">
    <subcellularLocation>
        <location evidence="7">Membrane</location>
        <topology evidence="7">Single-pass type II membrane protein</topology>
    </subcellularLocation>
</comment>
<dbReference type="RefSeq" id="WP_014438229.1">
    <property type="nucleotide sequence ID" value="NC_017080.1"/>
</dbReference>
<name>I0IID1_PHYMF</name>
<reference evidence="10 11" key="1">
    <citation type="submission" date="2012-02" db="EMBL/GenBank/DDBJ databases">
        <title>Complete genome sequence of Phycisphaera mikurensis NBRC 102666.</title>
        <authorList>
            <person name="Ankai A."/>
            <person name="Hosoyama A."/>
            <person name="Terui Y."/>
            <person name="Sekine M."/>
            <person name="Fukai R."/>
            <person name="Kato Y."/>
            <person name="Nakamura S."/>
            <person name="Yamada-Narita S."/>
            <person name="Kawakoshi A."/>
            <person name="Fukunaga Y."/>
            <person name="Yamazaki S."/>
            <person name="Fujita N."/>
        </authorList>
    </citation>
    <scope>NUCLEOTIDE SEQUENCE [LARGE SCALE GENOMIC DNA]</scope>
    <source>
        <strain evidence="11">NBRC 102666 / KCTC 22515 / FYK2301M01</strain>
    </source>
</reference>
<evidence type="ECO:0000313" key="10">
    <source>
        <dbReference type="EMBL" id="BAM05019.1"/>
    </source>
</evidence>
<dbReference type="STRING" id="1142394.PSMK_28600"/>
<evidence type="ECO:0000256" key="7">
    <source>
        <dbReference type="RuleBase" id="RU362042"/>
    </source>
</evidence>
<evidence type="ECO:0000259" key="9">
    <source>
        <dbReference type="Pfam" id="PF10502"/>
    </source>
</evidence>
<accession>I0IID1</accession>
<keyword evidence="5 7" id="KW-0378">Hydrolase</keyword>
<dbReference type="CDD" id="cd06530">
    <property type="entry name" value="S26_SPase_I"/>
    <property type="match status" value="1"/>
</dbReference>
<protein>
    <recommendedName>
        <fullName evidence="4 7">Signal peptidase I</fullName>
        <ecNumber evidence="3 7">3.4.21.89</ecNumber>
    </recommendedName>
</protein>
<dbReference type="Pfam" id="PF10502">
    <property type="entry name" value="Peptidase_S26"/>
    <property type="match status" value="1"/>
</dbReference>
<evidence type="ECO:0000256" key="8">
    <source>
        <dbReference type="SAM" id="MobiDB-lite"/>
    </source>
</evidence>
<dbReference type="InterPro" id="IPR019533">
    <property type="entry name" value="Peptidase_S26"/>
</dbReference>
<dbReference type="GO" id="GO:0006465">
    <property type="term" value="P:signal peptide processing"/>
    <property type="evidence" value="ECO:0007669"/>
    <property type="project" value="InterPro"/>
</dbReference>
<dbReference type="GO" id="GO:0004252">
    <property type="term" value="F:serine-type endopeptidase activity"/>
    <property type="evidence" value="ECO:0007669"/>
    <property type="project" value="InterPro"/>
</dbReference>
<dbReference type="NCBIfam" id="TIGR02227">
    <property type="entry name" value="sigpep_I_bact"/>
    <property type="match status" value="1"/>
</dbReference>
<feature type="domain" description="Peptidase S26" evidence="9">
    <location>
        <begin position="38"/>
        <end position="290"/>
    </location>
</feature>
<keyword evidence="7" id="KW-0645">Protease</keyword>
<dbReference type="PANTHER" id="PTHR43390">
    <property type="entry name" value="SIGNAL PEPTIDASE I"/>
    <property type="match status" value="1"/>
</dbReference>
<dbReference type="GO" id="GO:0009003">
    <property type="term" value="F:signal peptidase activity"/>
    <property type="evidence" value="ECO:0007669"/>
    <property type="project" value="UniProtKB-EC"/>
</dbReference>
<dbReference type="eggNOG" id="COG0681">
    <property type="taxonomic scope" value="Bacteria"/>
</dbReference>
<dbReference type="MEROPS" id="S26.026"/>
<evidence type="ECO:0000256" key="2">
    <source>
        <dbReference type="ARBA" id="ARBA00009370"/>
    </source>
</evidence>
<evidence type="ECO:0000256" key="4">
    <source>
        <dbReference type="ARBA" id="ARBA00019232"/>
    </source>
</evidence>
<gene>
    <name evidence="10" type="primary">lepB</name>
    <name evidence="10" type="ordered locus">PSMK_28600</name>
</gene>
<feature type="active site" evidence="6">
    <location>
        <position position="68"/>
    </location>
</feature>
<dbReference type="PROSITE" id="PS00760">
    <property type="entry name" value="SPASE_I_2"/>
    <property type="match status" value="1"/>
</dbReference>
<dbReference type="PATRIC" id="fig|1142394.8.peg.2958"/>
<dbReference type="InterPro" id="IPR019757">
    <property type="entry name" value="Pept_S26A_signal_pept_1_Lys-AS"/>
</dbReference>
<dbReference type="Gene3D" id="2.10.109.10">
    <property type="entry name" value="Umud Fragment, subunit A"/>
    <property type="match status" value="1"/>
</dbReference>
<evidence type="ECO:0000256" key="5">
    <source>
        <dbReference type="ARBA" id="ARBA00022801"/>
    </source>
</evidence>
<dbReference type="InterPro" id="IPR036286">
    <property type="entry name" value="LexA/Signal_pep-like_sf"/>
</dbReference>
<comment type="similarity">
    <text evidence="2 7">Belongs to the peptidase S26 family.</text>
</comment>
<dbReference type="Proteomes" id="UP000007881">
    <property type="component" value="Chromosome"/>
</dbReference>
<dbReference type="AlphaFoldDB" id="I0IID1"/>
<dbReference type="InterPro" id="IPR000223">
    <property type="entry name" value="Pept_S26A_signal_pept_1"/>
</dbReference>
<dbReference type="EMBL" id="AP012338">
    <property type="protein sequence ID" value="BAM05019.1"/>
    <property type="molecule type" value="Genomic_DNA"/>
</dbReference>
<feature type="compositionally biased region" description="Low complexity" evidence="8">
    <location>
        <begin position="132"/>
        <end position="150"/>
    </location>
</feature>
<evidence type="ECO:0000256" key="6">
    <source>
        <dbReference type="PIRSR" id="PIRSR600223-1"/>
    </source>
</evidence>
<dbReference type="PRINTS" id="PR00727">
    <property type="entry name" value="LEADERPTASE"/>
</dbReference>
<sequence>MEDEQTPAPPATPPAAAPPIPARREPEAPRGPLGVLWHEWVKPLGTVLLVVMAVRSTIFDWNDVPSGSMRPTILEGDRIVVNKLAYGLNAPFNGPNLDVPFIGVSFANPLDFLPGWSWAAPKRGDTVTFWNPTPRELGPRGGPLRPGETPAENPSSGIRMVKRIVALPGETVEVIGGRLKITAADGTPVPVVYAPNPDPDVRFEDRGGVPVEVQPFLENLDGRVHAIHFLPGRGNYRDSPPYTLADRDGLADDEYYMVGDNRDNSRDGRYYQEVGHPVRGRDITGKALFVAVSFDGSLVRPVWSRFLKGLGGAEAEPGATPTGDP</sequence>
<dbReference type="InterPro" id="IPR019758">
    <property type="entry name" value="Pept_S26A_signal_pept_1_CS"/>
</dbReference>
<dbReference type="GO" id="GO:0016020">
    <property type="term" value="C:membrane"/>
    <property type="evidence" value="ECO:0007669"/>
    <property type="project" value="UniProtKB-SubCell"/>
</dbReference>
<dbReference type="KEGG" id="phm:PSMK_28600"/>